<dbReference type="GO" id="GO:0006950">
    <property type="term" value="P:response to stress"/>
    <property type="evidence" value="ECO:0007669"/>
    <property type="project" value="UniProtKB-ARBA"/>
</dbReference>
<evidence type="ECO:0000256" key="6">
    <source>
        <dbReference type="RuleBase" id="RU000716"/>
    </source>
</evidence>
<evidence type="ECO:0000313" key="10">
    <source>
        <dbReference type="EMBL" id="MCV7074149.1"/>
    </source>
</evidence>
<dbReference type="Pfam" id="PF08281">
    <property type="entry name" value="Sigma70_r4_2"/>
    <property type="match status" value="1"/>
</dbReference>
<accession>A0A9X2YIJ6</accession>
<dbReference type="GO" id="GO:0016987">
    <property type="term" value="F:sigma factor activity"/>
    <property type="evidence" value="ECO:0007669"/>
    <property type="project" value="UniProtKB-KW"/>
</dbReference>
<dbReference type="PANTHER" id="PTHR43133">
    <property type="entry name" value="RNA POLYMERASE ECF-TYPE SIGMA FACTO"/>
    <property type="match status" value="1"/>
</dbReference>
<dbReference type="InterPro" id="IPR007627">
    <property type="entry name" value="RNA_pol_sigma70_r2"/>
</dbReference>
<dbReference type="GO" id="GO:0003677">
    <property type="term" value="F:DNA binding"/>
    <property type="evidence" value="ECO:0007669"/>
    <property type="project" value="UniProtKB-KW"/>
</dbReference>
<reference evidence="10" key="2">
    <citation type="journal article" date="2022" name="BMC Genomics">
        <title>Comparative genome analysis of mycobacteria focusing on tRNA and non-coding RNA.</title>
        <authorList>
            <person name="Behra P.R.K."/>
            <person name="Pettersson B.M.F."/>
            <person name="Ramesh M."/>
            <person name="Das S."/>
            <person name="Dasgupta S."/>
            <person name="Kirsebom L.A."/>
        </authorList>
    </citation>
    <scope>NUCLEOTIDE SEQUENCE</scope>
    <source>
        <strain evidence="10">DSM 45406</strain>
    </source>
</reference>
<keyword evidence="5 6" id="KW-0804">Transcription</keyword>
<dbReference type="InterPro" id="IPR039425">
    <property type="entry name" value="RNA_pol_sigma-70-like"/>
</dbReference>
<dbReference type="SUPFAM" id="SSF88946">
    <property type="entry name" value="Sigma2 domain of RNA polymerase sigma factors"/>
    <property type="match status" value="1"/>
</dbReference>
<evidence type="ECO:0000256" key="4">
    <source>
        <dbReference type="ARBA" id="ARBA00023125"/>
    </source>
</evidence>
<dbReference type="Pfam" id="PF04542">
    <property type="entry name" value="Sigma70_r2"/>
    <property type="match status" value="1"/>
</dbReference>
<evidence type="ECO:0000256" key="5">
    <source>
        <dbReference type="ARBA" id="ARBA00023163"/>
    </source>
</evidence>
<sequence>MSAPFSTFSPWSSADGRTECLTNVSPTTPRSWALARLCACLPATPWSTPTSTTANSRRRPPTGDRAAFETLIRRHGPALHRYARRMTRDDAAVQDIVQETFVAAWRQIDRFRGESSPRTWLFAICARKVVDSHRVKRAVPLDDRLLDPADSSASADPFANVSNTEFLEALEEALAELPPRQRAVWLLREVEELTFPQIGTILSLSPDGARGHHHRARTTLQQRLQRWR</sequence>
<dbReference type="Gene3D" id="1.10.10.10">
    <property type="entry name" value="Winged helix-like DNA-binding domain superfamily/Winged helix DNA-binding domain"/>
    <property type="match status" value="1"/>
</dbReference>
<evidence type="ECO:0000256" key="7">
    <source>
        <dbReference type="SAM" id="MobiDB-lite"/>
    </source>
</evidence>
<dbReference type="PROSITE" id="PS01063">
    <property type="entry name" value="SIGMA70_ECF"/>
    <property type="match status" value="1"/>
</dbReference>
<comment type="similarity">
    <text evidence="1 6">Belongs to the sigma-70 factor family. ECF subfamily.</text>
</comment>
<dbReference type="NCBIfam" id="TIGR02937">
    <property type="entry name" value="sigma70-ECF"/>
    <property type="match status" value="1"/>
</dbReference>
<comment type="caution">
    <text evidence="10">The sequence shown here is derived from an EMBL/GenBank/DDBJ whole genome shotgun (WGS) entry which is preliminary data.</text>
</comment>
<feature type="domain" description="RNA polymerase sigma-70 region 2" evidence="8">
    <location>
        <begin position="71"/>
        <end position="137"/>
    </location>
</feature>
<evidence type="ECO:0000256" key="2">
    <source>
        <dbReference type="ARBA" id="ARBA00023015"/>
    </source>
</evidence>
<dbReference type="PANTHER" id="PTHR43133:SF25">
    <property type="entry name" value="RNA POLYMERASE SIGMA FACTOR RFAY-RELATED"/>
    <property type="match status" value="1"/>
</dbReference>
<dbReference type="AlphaFoldDB" id="A0A9X2YIJ6"/>
<feature type="region of interest" description="Disordered" evidence="7">
    <location>
        <begin position="206"/>
        <end position="228"/>
    </location>
</feature>
<evidence type="ECO:0000256" key="1">
    <source>
        <dbReference type="ARBA" id="ARBA00010641"/>
    </source>
</evidence>
<dbReference type="EMBL" id="JACKRN010001018">
    <property type="protein sequence ID" value="MCV7074149.1"/>
    <property type="molecule type" value="Genomic_DNA"/>
</dbReference>
<feature type="domain" description="RNA polymerase sigma factor 70 region 4 type 2" evidence="9">
    <location>
        <begin position="168"/>
        <end position="220"/>
    </location>
</feature>
<dbReference type="InterPro" id="IPR036388">
    <property type="entry name" value="WH-like_DNA-bd_sf"/>
</dbReference>
<proteinExistence type="inferred from homology"/>
<dbReference type="InterPro" id="IPR013325">
    <property type="entry name" value="RNA_pol_sigma_r2"/>
</dbReference>
<name>A0A9X2YIJ6_9MYCO</name>
<organism evidence="10 11">
    <name type="scientific">Mycolicibacterium rufum</name>
    <dbReference type="NCBI Taxonomy" id="318424"/>
    <lineage>
        <taxon>Bacteria</taxon>
        <taxon>Bacillati</taxon>
        <taxon>Actinomycetota</taxon>
        <taxon>Actinomycetes</taxon>
        <taxon>Mycobacteriales</taxon>
        <taxon>Mycobacteriaceae</taxon>
        <taxon>Mycolicibacterium</taxon>
    </lineage>
</organism>
<keyword evidence="4 6" id="KW-0238">DNA-binding</keyword>
<evidence type="ECO:0000256" key="3">
    <source>
        <dbReference type="ARBA" id="ARBA00023082"/>
    </source>
</evidence>
<dbReference type="Proteomes" id="UP001140272">
    <property type="component" value="Unassembled WGS sequence"/>
</dbReference>
<dbReference type="InterPro" id="IPR013249">
    <property type="entry name" value="RNA_pol_sigma70_r4_t2"/>
</dbReference>
<dbReference type="GO" id="GO:0006352">
    <property type="term" value="P:DNA-templated transcription initiation"/>
    <property type="evidence" value="ECO:0007669"/>
    <property type="project" value="InterPro"/>
</dbReference>
<evidence type="ECO:0000313" key="11">
    <source>
        <dbReference type="Proteomes" id="UP001140272"/>
    </source>
</evidence>
<keyword evidence="3 6" id="KW-0731">Sigma factor</keyword>
<protein>
    <recommendedName>
        <fullName evidence="6">RNA polymerase sigma factor</fullName>
    </recommendedName>
</protein>
<keyword evidence="2 6" id="KW-0805">Transcription regulation</keyword>
<dbReference type="InterPro" id="IPR013324">
    <property type="entry name" value="RNA_pol_sigma_r3/r4-like"/>
</dbReference>
<evidence type="ECO:0000259" key="8">
    <source>
        <dbReference type="Pfam" id="PF04542"/>
    </source>
</evidence>
<gene>
    <name evidence="10" type="ORF">H7H73_31595</name>
</gene>
<dbReference type="SUPFAM" id="SSF88659">
    <property type="entry name" value="Sigma3 and sigma4 domains of RNA polymerase sigma factors"/>
    <property type="match status" value="1"/>
</dbReference>
<reference evidence="10" key="1">
    <citation type="submission" date="2020-07" db="EMBL/GenBank/DDBJ databases">
        <authorList>
            <person name="Pettersson B.M.F."/>
            <person name="Behra P.R.K."/>
            <person name="Ramesh M."/>
            <person name="Das S."/>
            <person name="Dasgupta S."/>
            <person name="Kirsebom L.A."/>
        </authorList>
    </citation>
    <scope>NUCLEOTIDE SEQUENCE</scope>
    <source>
        <strain evidence="10">DSM 45406</strain>
    </source>
</reference>
<dbReference type="InterPro" id="IPR000838">
    <property type="entry name" value="RNA_pol_sigma70_ECF_CS"/>
</dbReference>
<feature type="compositionally biased region" description="Low complexity" evidence="7">
    <location>
        <begin position="218"/>
        <end position="228"/>
    </location>
</feature>
<evidence type="ECO:0000259" key="9">
    <source>
        <dbReference type="Pfam" id="PF08281"/>
    </source>
</evidence>
<dbReference type="InterPro" id="IPR014284">
    <property type="entry name" value="RNA_pol_sigma-70_dom"/>
</dbReference>
<dbReference type="Gene3D" id="1.10.1740.10">
    <property type="match status" value="1"/>
</dbReference>